<dbReference type="EMBL" id="BAAAMJ010000015">
    <property type="protein sequence ID" value="GAA1909060.1"/>
    <property type="molecule type" value="Genomic_DNA"/>
</dbReference>
<reference evidence="13" key="1">
    <citation type="journal article" date="2019" name="Int. J. Syst. Evol. Microbiol.">
        <title>The Global Catalogue of Microorganisms (GCM) 10K type strain sequencing project: providing services to taxonomists for standard genome sequencing and annotation.</title>
        <authorList>
            <consortium name="The Broad Institute Genomics Platform"/>
            <consortium name="The Broad Institute Genome Sequencing Center for Infectious Disease"/>
            <person name="Wu L."/>
            <person name="Ma J."/>
        </authorList>
    </citation>
    <scope>NUCLEOTIDE SEQUENCE [LARGE SCALE GENOMIC DNA]</scope>
    <source>
        <strain evidence="13">JCM 13581</strain>
    </source>
</reference>
<dbReference type="CDD" id="cd02440">
    <property type="entry name" value="AdoMet_MTases"/>
    <property type="match status" value="1"/>
</dbReference>
<evidence type="ECO:0000256" key="4">
    <source>
        <dbReference type="ARBA" id="ARBA00013346"/>
    </source>
</evidence>
<keyword evidence="13" id="KW-1185">Reference proteome</keyword>
<dbReference type="Pfam" id="PF01135">
    <property type="entry name" value="PCMT"/>
    <property type="match status" value="1"/>
</dbReference>
<evidence type="ECO:0000256" key="2">
    <source>
        <dbReference type="ARBA" id="ARBA00005369"/>
    </source>
</evidence>
<organism evidence="12 13">
    <name type="scientific">Streptomyces sodiiphilus</name>
    <dbReference type="NCBI Taxonomy" id="226217"/>
    <lineage>
        <taxon>Bacteria</taxon>
        <taxon>Bacillati</taxon>
        <taxon>Actinomycetota</taxon>
        <taxon>Actinomycetes</taxon>
        <taxon>Kitasatosporales</taxon>
        <taxon>Streptomycetaceae</taxon>
        <taxon>Streptomyces</taxon>
    </lineage>
</organism>
<dbReference type="InterPro" id="IPR029063">
    <property type="entry name" value="SAM-dependent_MTases_sf"/>
</dbReference>
<gene>
    <name evidence="12" type="ORF">GCM10009716_18760</name>
</gene>
<dbReference type="PANTHER" id="PTHR11579:SF0">
    <property type="entry name" value="PROTEIN-L-ISOASPARTATE(D-ASPARTATE) O-METHYLTRANSFERASE"/>
    <property type="match status" value="1"/>
</dbReference>
<evidence type="ECO:0000256" key="10">
    <source>
        <dbReference type="ARBA" id="ARBA00031323"/>
    </source>
</evidence>
<dbReference type="Proteomes" id="UP001501303">
    <property type="component" value="Unassembled WGS sequence"/>
</dbReference>
<dbReference type="PANTHER" id="PTHR11579">
    <property type="entry name" value="PROTEIN-L-ISOASPARTATE O-METHYLTRANSFERASE"/>
    <property type="match status" value="1"/>
</dbReference>
<proteinExistence type="inferred from homology"/>
<dbReference type="GO" id="GO:0032259">
    <property type="term" value="P:methylation"/>
    <property type="evidence" value="ECO:0007669"/>
    <property type="project" value="UniProtKB-KW"/>
</dbReference>
<sequence length="377" mass="38997">MTGAATPVPADTGGRAEFAALPRALFLPELIWPYDTATGTCAAVDRRTDPGRWRAAASADIPVVTQWDDGRHTGPEPGTVPTSSASMPSVVAGMLEAAAPVPGMRVLEIGTGTGWTAGLLARRLGAGAVTTVEVDDAVAAAARAALDAAGLRPRVVTGDGLAGVPDGAPYDRLISTVGVRDIPAAWPAQVRPGGLLVAPWGTHYSNADVLVVLTVAGDGTASGPFLRPLEFMKARSHRLVLPDFAGELRPVDDSATGVGLPLYGPWHPFTFAAGLLVPGVTHAVRPLDDGGRALWLYALDGAAWAVAERPAGAGVTRVRQAGKRRLWNELLAAHAWWTAVGRPGVERFGLTVTPGTRTAWLDSPAHPLGDPPLPAAS</sequence>
<protein>
    <recommendedName>
        <fullName evidence="4">Protein-L-isoaspartate O-methyltransferase</fullName>
        <ecNumber evidence="3">2.1.1.77</ecNumber>
    </recommendedName>
    <alternativeName>
        <fullName evidence="11">L-isoaspartyl protein carboxyl methyltransferase</fullName>
    </alternativeName>
    <alternativeName>
        <fullName evidence="9">Protein L-isoaspartyl methyltransferase</fullName>
    </alternativeName>
    <alternativeName>
        <fullName evidence="10">Protein-beta-aspartate methyltransferase</fullName>
    </alternativeName>
</protein>
<keyword evidence="6 12" id="KW-0489">Methyltransferase</keyword>
<keyword evidence="7" id="KW-0808">Transferase</keyword>
<evidence type="ECO:0000313" key="13">
    <source>
        <dbReference type="Proteomes" id="UP001501303"/>
    </source>
</evidence>
<name>A0ABP5AB13_9ACTN</name>
<dbReference type="InterPro" id="IPR000682">
    <property type="entry name" value="PCMT"/>
</dbReference>
<dbReference type="EC" id="2.1.1.77" evidence="3"/>
<evidence type="ECO:0000313" key="12">
    <source>
        <dbReference type="EMBL" id="GAA1909060.1"/>
    </source>
</evidence>
<evidence type="ECO:0000256" key="9">
    <source>
        <dbReference type="ARBA" id="ARBA00030757"/>
    </source>
</evidence>
<evidence type="ECO:0000256" key="7">
    <source>
        <dbReference type="ARBA" id="ARBA00022679"/>
    </source>
</evidence>
<accession>A0ABP5AB13</accession>
<keyword evidence="8" id="KW-0949">S-adenosyl-L-methionine</keyword>
<dbReference type="GO" id="GO:0008168">
    <property type="term" value="F:methyltransferase activity"/>
    <property type="evidence" value="ECO:0007669"/>
    <property type="project" value="UniProtKB-KW"/>
</dbReference>
<evidence type="ECO:0000256" key="11">
    <source>
        <dbReference type="ARBA" id="ARBA00031350"/>
    </source>
</evidence>
<dbReference type="SUPFAM" id="SSF53335">
    <property type="entry name" value="S-adenosyl-L-methionine-dependent methyltransferases"/>
    <property type="match status" value="1"/>
</dbReference>
<evidence type="ECO:0000256" key="3">
    <source>
        <dbReference type="ARBA" id="ARBA00011890"/>
    </source>
</evidence>
<evidence type="ECO:0000256" key="5">
    <source>
        <dbReference type="ARBA" id="ARBA00022490"/>
    </source>
</evidence>
<evidence type="ECO:0000256" key="6">
    <source>
        <dbReference type="ARBA" id="ARBA00022603"/>
    </source>
</evidence>
<dbReference type="RefSeq" id="WP_344260316.1">
    <property type="nucleotide sequence ID" value="NZ_BAAAMJ010000015.1"/>
</dbReference>
<evidence type="ECO:0000256" key="8">
    <source>
        <dbReference type="ARBA" id="ARBA00022691"/>
    </source>
</evidence>
<comment type="similarity">
    <text evidence="2">Belongs to the methyltransferase superfamily. L-isoaspartyl/D-aspartyl protein methyltransferase family.</text>
</comment>
<evidence type="ECO:0000256" key="1">
    <source>
        <dbReference type="ARBA" id="ARBA00004496"/>
    </source>
</evidence>
<comment type="subcellular location">
    <subcellularLocation>
        <location evidence="1">Cytoplasm</location>
    </subcellularLocation>
</comment>
<dbReference type="Gene3D" id="3.40.50.150">
    <property type="entry name" value="Vaccinia Virus protein VP39"/>
    <property type="match status" value="1"/>
</dbReference>
<comment type="caution">
    <text evidence="12">The sequence shown here is derived from an EMBL/GenBank/DDBJ whole genome shotgun (WGS) entry which is preliminary data.</text>
</comment>
<keyword evidence="5" id="KW-0963">Cytoplasm</keyword>